<feature type="compositionally biased region" description="Acidic residues" evidence="1">
    <location>
        <begin position="105"/>
        <end position="119"/>
    </location>
</feature>
<feature type="transmembrane region" description="Helical" evidence="2">
    <location>
        <begin position="21"/>
        <end position="41"/>
    </location>
</feature>
<feature type="compositionally biased region" description="Basic and acidic residues" evidence="1">
    <location>
        <begin position="132"/>
        <end position="145"/>
    </location>
</feature>
<evidence type="ECO:0000313" key="4">
    <source>
        <dbReference type="Proteomes" id="UP000325957"/>
    </source>
</evidence>
<keyword evidence="2" id="KW-0812">Transmembrane</keyword>
<evidence type="ECO:0000313" key="3">
    <source>
        <dbReference type="EMBL" id="KAA9393310.1"/>
    </source>
</evidence>
<feature type="transmembrane region" description="Helical" evidence="2">
    <location>
        <begin position="47"/>
        <end position="66"/>
    </location>
</feature>
<sequence>MDEVRADPQALRQIGGVKGNVLIVLVPVVAVVLLTIAWLQWRASDSGLWLGVIAVVLVASVLIWISRVKAIMRQARDVLGHHMAGSVGYGVGVVRNIRILGDDDDASHEDDAIGGEEPEGAVTDGADGPLRPTEDTTAEHLPDRAEMDDDAEEKDLSTVEVELTLSVSPVQGSRFTAVSLQRYATLDALRLETGQHGPVRYLRRTPETSTAVETRLEPESVQKIYRAAAMN</sequence>
<dbReference type="Proteomes" id="UP000325957">
    <property type="component" value="Unassembled WGS sequence"/>
</dbReference>
<evidence type="ECO:0000256" key="1">
    <source>
        <dbReference type="SAM" id="MobiDB-lite"/>
    </source>
</evidence>
<reference evidence="3 4" key="1">
    <citation type="submission" date="2019-05" db="EMBL/GenBank/DDBJ databases">
        <title>Kocuria coralli sp. nov., a novel actinobacterium isolated from coral reef seawater.</title>
        <authorList>
            <person name="Li J."/>
        </authorList>
    </citation>
    <scope>NUCLEOTIDE SEQUENCE [LARGE SCALE GENOMIC DNA]</scope>
    <source>
        <strain evidence="3 4">SCSIO 13007</strain>
    </source>
</reference>
<keyword evidence="4" id="KW-1185">Reference proteome</keyword>
<protein>
    <submittedName>
        <fullName evidence="3">Uncharacterized protein</fullName>
    </submittedName>
</protein>
<name>A0A5J5KVQ0_9MICC</name>
<feature type="region of interest" description="Disordered" evidence="1">
    <location>
        <begin position="105"/>
        <end position="155"/>
    </location>
</feature>
<accession>A0A5J5KVQ0</accession>
<dbReference type="EMBL" id="SZWF01000022">
    <property type="protein sequence ID" value="KAA9393310.1"/>
    <property type="molecule type" value="Genomic_DNA"/>
</dbReference>
<comment type="caution">
    <text evidence="3">The sequence shown here is derived from an EMBL/GenBank/DDBJ whole genome shotgun (WGS) entry which is preliminary data.</text>
</comment>
<evidence type="ECO:0000256" key="2">
    <source>
        <dbReference type="SAM" id="Phobius"/>
    </source>
</evidence>
<keyword evidence="2" id="KW-1133">Transmembrane helix</keyword>
<gene>
    <name evidence="3" type="ORF">FCK90_13070</name>
</gene>
<proteinExistence type="predicted"/>
<keyword evidence="2" id="KW-0472">Membrane</keyword>
<organism evidence="3 4">
    <name type="scientific">Kocuria coralli</name>
    <dbReference type="NCBI Taxonomy" id="1461025"/>
    <lineage>
        <taxon>Bacteria</taxon>
        <taxon>Bacillati</taxon>
        <taxon>Actinomycetota</taxon>
        <taxon>Actinomycetes</taxon>
        <taxon>Micrococcales</taxon>
        <taxon>Micrococcaceae</taxon>
        <taxon>Kocuria</taxon>
    </lineage>
</organism>
<dbReference type="RefSeq" id="WP_181954320.1">
    <property type="nucleotide sequence ID" value="NZ_ML708626.1"/>
</dbReference>
<dbReference type="AlphaFoldDB" id="A0A5J5KVQ0"/>